<accession>A0A1G5CJ97</accession>
<keyword evidence="1" id="KW-0812">Transmembrane</keyword>
<protein>
    <submittedName>
        <fullName evidence="2">Putative signal transducing protein</fullName>
    </submittedName>
</protein>
<keyword evidence="1" id="KW-1133">Transmembrane helix</keyword>
<feature type="transmembrane region" description="Helical" evidence="1">
    <location>
        <begin position="141"/>
        <end position="157"/>
    </location>
</feature>
<reference evidence="2 3" key="1">
    <citation type="submission" date="2016-10" db="EMBL/GenBank/DDBJ databases">
        <authorList>
            <person name="de Groot N.N."/>
        </authorList>
    </citation>
    <scope>NUCLEOTIDE SEQUENCE [LARGE SCALE GENOMIC DNA]</scope>
    <source>
        <strain evidence="2 3">AA1</strain>
    </source>
</reference>
<evidence type="ECO:0000313" key="2">
    <source>
        <dbReference type="EMBL" id="SCY02394.1"/>
    </source>
</evidence>
<proteinExistence type="predicted"/>
<gene>
    <name evidence="2" type="ORF">SAMN05216233_10347</name>
</gene>
<dbReference type="Proteomes" id="UP000198870">
    <property type="component" value="Unassembled WGS sequence"/>
</dbReference>
<dbReference type="SUPFAM" id="SSF54913">
    <property type="entry name" value="GlnB-like"/>
    <property type="match status" value="1"/>
</dbReference>
<organism evidence="2 3">
    <name type="scientific">Desulfoluna spongiiphila</name>
    <dbReference type="NCBI Taxonomy" id="419481"/>
    <lineage>
        <taxon>Bacteria</taxon>
        <taxon>Pseudomonadati</taxon>
        <taxon>Thermodesulfobacteriota</taxon>
        <taxon>Desulfobacteria</taxon>
        <taxon>Desulfobacterales</taxon>
        <taxon>Desulfolunaceae</taxon>
        <taxon>Desulfoluna</taxon>
    </lineage>
</organism>
<dbReference type="EMBL" id="FMUX01000003">
    <property type="protein sequence ID" value="SCY02394.1"/>
    <property type="molecule type" value="Genomic_DNA"/>
</dbReference>
<dbReference type="AlphaFoldDB" id="A0A1G5CJ97"/>
<name>A0A1G5CJ97_9BACT</name>
<keyword evidence="1" id="KW-0472">Membrane</keyword>
<dbReference type="STRING" id="419481.SAMN05216233_10347"/>
<evidence type="ECO:0000256" key="1">
    <source>
        <dbReference type="SAM" id="Phobius"/>
    </source>
</evidence>
<dbReference type="InterPro" id="IPR011322">
    <property type="entry name" value="N-reg_PII-like_a/b"/>
</dbReference>
<evidence type="ECO:0000313" key="3">
    <source>
        <dbReference type="Proteomes" id="UP000198870"/>
    </source>
</evidence>
<dbReference type="OrthoDB" id="8480302at2"/>
<keyword evidence="3" id="KW-1185">Reference proteome</keyword>
<sequence>MVTERKKKKGSGKYERKGVPCSCLAVSFPNFPISQFESMMPTESLITILTFTAPHDAHLAKAQLESCGIEAFVFDDNLVGIQPWYSQAVGGVKLRVFASDRKEALAVLGYRDPLAEEDERCPRCESFDVDYERNIGWGKRVGWGLLLLVLLGLPWFFRRRRWACNVCGHTWTRPLGWKTGK</sequence>